<feature type="transmembrane region" description="Helical" evidence="5">
    <location>
        <begin position="300"/>
        <end position="324"/>
    </location>
</feature>
<evidence type="ECO:0000313" key="7">
    <source>
        <dbReference type="EMBL" id="BDD11619.1"/>
    </source>
</evidence>
<dbReference type="Pfam" id="PF00092">
    <property type="entry name" value="VWA"/>
    <property type="match status" value="1"/>
</dbReference>
<feature type="transmembrane region" description="Helical" evidence="5">
    <location>
        <begin position="6"/>
        <end position="26"/>
    </location>
</feature>
<dbReference type="PANTHER" id="PTHR22550:SF5">
    <property type="entry name" value="LEUCINE ZIPPER PROTEIN 4"/>
    <property type="match status" value="1"/>
</dbReference>
<geneLocation type="plasmid" evidence="7 8">
    <name>pFA1</name>
</geneLocation>
<evidence type="ECO:0000256" key="2">
    <source>
        <dbReference type="ARBA" id="ARBA00022692"/>
    </source>
</evidence>
<keyword evidence="3 5" id="KW-1133">Transmembrane helix</keyword>
<dbReference type="InterPro" id="IPR050768">
    <property type="entry name" value="UPF0353/GerABKA_families"/>
</dbReference>
<evidence type="ECO:0000256" key="4">
    <source>
        <dbReference type="ARBA" id="ARBA00023136"/>
    </source>
</evidence>
<dbReference type="Gene3D" id="3.40.50.410">
    <property type="entry name" value="von Willebrand factor, type A domain"/>
    <property type="match status" value="1"/>
</dbReference>
<organism evidence="7 8">
    <name type="scientific">Fulvitalea axinellae</name>
    <dbReference type="NCBI Taxonomy" id="1182444"/>
    <lineage>
        <taxon>Bacteria</taxon>
        <taxon>Pseudomonadati</taxon>
        <taxon>Bacteroidota</taxon>
        <taxon>Cytophagia</taxon>
        <taxon>Cytophagales</taxon>
        <taxon>Persicobacteraceae</taxon>
        <taxon>Fulvitalea</taxon>
    </lineage>
</organism>
<evidence type="ECO:0000256" key="5">
    <source>
        <dbReference type="SAM" id="Phobius"/>
    </source>
</evidence>
<gene>
    <name evidence="7" type="ORF">FUAX_40510</name>
</gene>
<evidence type="ECO:0000256" key="1">
    <source>
        <dbReference type="ARBA" id="ARBA00022475"/>
    </source>
</evidence>
<evidence type="ECO:0000313" key="8">
    <source>
        <dbReference type="Proteomes" id="UP001348817"/>
    </source>
</evidence>
<dbReference type="Proteomes" id="UP001348817">
    <property type="component" value="Plasmid pFA1"/>
</dbReference>
<proteinExistence type="predicted"/>
<dbReference type="PANTHER" id="PTHR22550">
    <property type="entry name" value="SPORE GERMINATION PROTEIN"/>
    <property type="match status" value="1"/>
</dbReference>
<dbReference type="SMART" id="SM00327">
    <property type="entry name" value="VWA"/>
    <property type="match status" value="1"/>
</dbReference>
<name>A0AAU9CYN7_9BACT</name>
<dbReference type="RefSeq" id="WP_338394750.1">
    <property type="nucleotide sequence ID" value="NZ_AP025315.1"/>
</dbReference>
<keyword evidence="2 5" id="KW-0812">Transmembrane</keyword>
<dbReference type="EMBL" id="AP025315">
    <property type="protein sequence ID" value="BDD11619.1"/>
    <property type="molecule type" value="Genomic_DNA"/>
</dbReference>
<keyword evidence="8" id="KW-1185">Reference proteome</keyword>
<reference evidence="7 8" key="1">
    <citation type="submission" date="2021-12" db="EMBL/GenBank/DDBJ databases">
        <title>Genome sequencing of bacteria with rrn-lacking chromosome and rrn-plasmid.</title>
        <authorList>
            <person name="Anda M."/>
            <person name="Iwasaki W."/>
        </authorList>
    </citation>
    <scope>NUCLEOTIDE SEQUENCE [LARGE SCALE GENOMIC DNA]</scope>
    <source>
        <strain evidence="7 8">DSM 100852</strain>
        <plasmid evidence="7 8">pFA1</plasmid>
    </source>
</reference>
<feature type="domain" description="VWFA" evidence="6">
    <location>
        <begin position="98"/>
        <end position="280"/>
    </location>
</feature>
<dbReference type="AlphaFoldDB" id="A0AAU9CYN7"/>
<sequence>MPENFEIANIWAFYLLPLPLLLYWILPALRMKSSALNYPNFKKASEYSNQKPRKAASIRRRNIFVSLTLSIIWILSICALSSPQIVGKPELKVKNARNFLIVADISFSMSQSDWVVDGEKVRRWDAVKEVIHDFIAKREGDRMGLVFFASNAFIQAPFTADLPVVEKLLDEADVGMAGQITKIGKAIVKGISMFEQDTVESKVMLVLTDGVDAGTDIQPLDAAELAKSDSIQIYTIGIGDPAKSESDLDEETLKNIAELTDAKYFLGTDKAELEKIYATLDKLEPIEYEEEEYVPVTLLYYYPLGLAVALGLALMFLASAISLVRKFKKDKQPTRSTADA</sequence>
<accession>A0AAU9CYN7</accession>
<protein>
    <submittedName>
        <fullName evidence="7">VWA domain-containing protein</fullName>
    </submittedName>
</protein>
<keyword evidence="1" id="KW-1003">Cell membrane</keyword>
<dbReference type="PROSITE" id="PS50234">
    <property type="entry name" value="VWFA"/>
    <property type="match status" value="1"/>
</dbReference>
<feature type="transmembrane region" description="Helical" evidence="5">
    <location>
        <begin position="63"/>
        <end position="82"/>
    </location>
</feature>
<dbReference type="KEGG" id="fax:FUAX_40510"/>
<evidence type="ECO:0000256" key="3">
    <source>
        <dbReference type="ARBA" id="ARBA00022989"/>
    </source>
</evidence>
<keyword evidence="4 5" id="KW-0472">Membrane</keyword>
<dbReference type="InterPro" id="IPR036465">
    <property type="entry name" value="vWFA_dom_sf"/>
</dbReference>
<dbReference type="InterPro" id="IPR002035">
    <property type="entry name" value="VWF_A"/>
</dbReference>
<evidence type="ECO:0000259" key="6">
    <source>
        <dbReference type="PROSITE" id="PS50234"/>
    </source>
</evidence>
<dbReference type="SUPFAM" id="SSF53300">
    <property type="entry name" value="vWA-like"/>
    <property type="match status" value="1"/>
</dbReference>
<keyword evidence="7" id="KW-0614">Plasmid</keyword>